<keyword evidence="2" id="KW-0132">Cell division</keyword>
<reference evidence="8 9" key="1">
    <citation type="journal article" date="2013" name="BMC Genomics">
        <title>The miniature genome of a carnivorous plant Genlisea aurea contains a low number of genes and short non-coding sequences.</title>
        <authorList>
            <person name="Leushkin E.V."/>
            <person name="Sutormin R.A."/>
            <person name="Nabieva E.R."/>
            <person name="Penin A.A."/>
            <person name="Kondrashov A.S."/>
            <person name="Logacheva M.D."/>
        </authorList>
    </citation>
    <scope>NUCLEOTIDE SEQUENCE [LARGE SCALE GENOMIC DNA]</scope>
</reference>
<evidence type="ECO:0000256" key="3">
    <source>
        <dbReference type="ARBA" id="ARBA00022763"/>
    </source>
</evidence>
<dbReference type="InterPro" id="IPR016024">
    <property type="entry name" value="ARM-type_fold"/>
</dbReference>
<dbReference type="GO" id="GO:0007064">
    <property type="term" value="P:mitotic sister chromatid cohesion"/>
    <property type="evidence" value="ECO:0007669"/>
    <property type="project" value="InterPro"/>
</dbReference>
<evidence type="ECO:0000256" key="2">
    <source>
        <dbReference type="ARBA" id="ARBA00022618"/>
    </source>
</evidence>
<dbReference type="Pfam" id="PF20168">
    <property type="entry name" value="PDS5"/>
    <property type="match status" value="1"/>
</dbReference>
<dbReference type="PANTHER" id="PTHR12663">
    <property type="entry name" value="ANDROGEN INDUCED INHIBITOR OF PROLIFERATION AS3 / PDS5-RELATED"/>
    <property type="match status" value="1"/>
</dbReference>
<dbReference type="GO" id="GO:0051301">
    <property type="term" value="P:cell division"/>
    <property type="evidence" value="ECO:0007669"/>
    <property type="project" value="UniProtKB-KW"/>
</dbReference>
<feature type="non-terminal residue" evidence="8">
    <location>
        <position position="1"/>
    </location>
</feature>
<dbReference type="OrthoDB" id="904194at2759"/>
<proteinExistence type="predicted"/>
<evidence type="ECO:0000313" key="9">
    <source>
        <dbReference type="Proteomes" id="UP000015453"/>
    </source>
</evidence>
<gene>
    <name evidence="8" type="ORF">M569_10630</name>
</gene>
<feature type="non-terminal residue" evidence="8">
    <location>
        <position position="247"/>
    </location>
</feature>
<keyword evidence="7" id="KW-0131">Cell cycle</keyword>
<dbReference type="InterPro" id="IPR039776">
    <property type="entry name" value="Pds5"/>
</dbReference>
<dbReference type="Proteomes" id="UP000015453">
    <property type="component" value="Unassembled WGS sequence"/>
</dbReference>
<sequence length="247" mass="27618">HVLNKSAFFLVKQTEKLLSKVEQSPSKTMQAALSPVMIALIADKLLKHLDIDIKVGIAACISEITRITAPDCPYDDEKMKVVFQLIVSSFENLSDVSSRSYPKRATILETVAKVRSCLMLLDLECDQMIIEMFNYFLKTIRPHHDEVIFSSMETIMTLIFDESEDVSPDLLKPILITLKRDNEEVIPVSKNLAETVIKNSNPKLRPYLAQAIKSLGSSAKDYSEAVAAVLGENPSVTERSNENSLKD</sequence>
<dbReference type="AlphaFoldDB" id="S8CBB2"/>
<protein>
    <recommendedName>
        <fullName evidence="10">TATA-binding protein interacting (TIP20) domain-containing protein</fullName>
    </recommendedName>
</protein>
<dbReference type="PANTHER" id="PTHR12663:SF3">
    <property type="entry name" value="SISTER CHROMATID COHESION PROTEIN PDS5 HOMOLOG C"/>
    <property type="match status" value="1"/>
</dbReference>
<evidence type="ECO:0000256" key="6">
    <source>
        <dbReference type="ARBA" id="ARBA00023242"/>
    </source>
</evidence>
<evidence type="ECO:0000256" key="7">
    <source>
        <dbReference type="ARBA" id="ARBA00023306"/>
    </source>
</evidence>
<evidence type="ECO:0008006" key="10">
    <source>
        <dbReference type="Google" id="ProtNLM"/>
    </source>
</evidence>
<keyword evidence="5" id="KW-0234">DNA repair</keyword>
<name>S8CBB2_9LAMI</name>
<dbReference type="GO" id="GO:0000785">
    <property type="term" value="C:chromatin"/>
    <property type="evidence" value="ECO:0007669"/>
    <property type="project" value="TreeGrafter"/>
</dbReference>
<comment type="caution">
    <text evidence="8">The sequence shown here is derived from an EMBL/GenBank/DDBJ whole genome shotgun (WGS) entry which is preliminary data.</text>
</comment>
<dbReference type="EMBL" id="AUSU01005014">
    <property type="protein sequence ID" value="EPS64150.1"/>
    <property type="molecule type" value="Genomic_DNA"/>
</dbReference>
<evidence type="ECO:0000256" key="4">
    <source>
        <dbReference type="ARBA" id="ARBA00022776"/>
    </source>
</evidence>
<evidence type="ECO:0000256" key="1">
    <source>
        <dbReference type="ARBA" id="ARBA00004123"/>
    </source>
</evidence>
<dbReference type="GO" id="GO:0035825">
    <property type="term" value="P:homologous recombination"/>
    <property type="evidence" value="ECO:0007669"/>
    <property type="project" value="UniProtKB-ARBA"/>
</dbReference>
<comment type="subcellular location">
    <subcellularLocation>
        <location evidence="1">Nucleus</location>
    </subcellularLocation>
</comment>
<accession>S8CBB2</accession>
<evidence type="ECO:0000256" key="5">
    <source>
        <dbReference type="ARBA" id="ARBA00023204"/>
    </source>
</evidence>
<evidence type="ECO:0000313" key="8">
    <source>
        <dbReference type="EMBL" id="EPS64150.1"/>
    </source>
</evidence>
<organism evidence="8 9">
    <name type="scientific">Genlisea aurea</name>
    <dbReference type="NCBI Taxonomy" id="192259"/>
    <lineage>
        <taxon>Eukaryota</taxon>
        <taxon>Viridiplantae</taxon>
        <taxon>Streptophyta</taxon>
        <taxon>Embryophyta</taxon>
        <taxon>Tracheophyta</taxon>
        <taxon>Spermatophyta</taxon>
        <taxon>Magnoliopsida</taxon>
        <taxon>eudicotyledons</taxon>
        <taxon>Gunneridae</taxon>
        <taxon>Pentapetalae</taxon>
        <taxon>asterids</taxon>
        <taxon>lamiids</taxon>
        <taxon>Lamiales</taxon>
        <taxon>Lentibulariaceae</taxon>
        <taxon>Genlisea</taxon>
    </lineage>
</organism>
<keyword evidence="4" id="KW-0498">Mitosis</keyword>
<dbReference type="SUPFAM" id="SSF48371">
    <property type="entry name" value="ARM repeat"/>
    <property type="match status" value="1"/>
</dbReference>
<keyword evidence="9" id="KW-1185">Reference proteome</keyword>
<dbReference type="GO" id="GO:0006281">
    <property type="term" value="P:DNA repair"/>
    <property type="evidence" value="ECO:0007669"/>
    <property type="project" value="UniProtKB-KW"/>
</dbReference>
<dbReference type="GO" id="GO:0005634">
    <property type="term" value="C:nucleus"/>
    <property type="evidence" value="ECO:0007669"/>
    <property type="project" value="UniProtKB-SubCell"/>
</dbReference>
<keyword evidence="3" id="KW-0227">DNA damage</keyword>
<keyword evidence="6" id="KW-0539">Nucleus</keyword>